<dbReference type="InterPro" id="IPR006143">
    <property type="entry name" value="RND_pump_MFP"/>
</dbReference>
<dbReference type="InterPro" id="IPR058637">
    <property type="entry name" value="YknX-like_C"/>
</dbReference>
<feature type="signal peptide" evidence="3">
    <location>
        <begin position="1"/>
        <end position="28"/>
    </location>
</feature>
<dbReference type="SUPFAM" id="SSF111369">
    <property type="entry name" value="HlyD-like secretion proteins"/>
    <property type="match status" value="2"/>
</dbReference>
<dbReference type="STRING" id="54914.AV540_03490"/>
<dbReference type="Pfam" id="PF25989">
    <property type="entry name" value="YknX_C"/>
    <property type="match status" value="1"/>
</dbReference>
<dbReference type="PROSITE" id="PS51257">
    <property type="entry name" value="PROKAR_LIPOPROTEIN"/>
    <property type="match status" value="1"/>
</dbReference>
<feature type="domain" description="YbhG-like alpha-helical hairpin" evidence="4">
    <location>
        <begin position="94"/>
        <end position="224"/>
    </location>
</feature>
<evidence type="ECO:0000259" key="4">
    <source>
        <dbReference type="Pfam" id="PF25881"/>
    </source>
</evidence>
<dbReference type="Gene3D" id="2.40.420.20">
    <property type="match status" value="1"/>
</dbReference>
<reference evidence="6 7" key="1">
    <citation type="submission" date="2019-06" db="EMBL/GenBank/DDBJ databases">
        <title>Whole genome shotgun sequence of Brevibacillus parabrevis NBRC 12334.</title>
        <authorList>
            <person name="Hosoyama A."/>
            <person name="Uohara A."/>
            <person name="Ohji S."/>
            <person name="Ichikawa N."/>
        </authorList>
    </citation>
    <scope>NUCLEOTIDE SEQUENCE [LARGE SCALE GENOMIC DNA]</scope>
    <source>
        <strain evidence="6 7">NBRC 12334</strain>
    </source>
</reference>
<evidence type="ECO:0000256" key="1">
    <source>
        <dbReference type="ARBA" id="ARBA00009477"/>
    </source>
</evidence>
<dbReference type="Gene3D" id="2.40.50.100">
    <property type="match status" value="1"/>
</dbReference>
<keyword evidence="2" id="KW-0175">Coiled coil</keyword>
<protein>
    <submittedName>
        <fullName evidence="6">RND transporter</fullName>
    </submittedName>
</protein>
<feature type="chain" id="PRO_5021321229" evidence="3">
    <location>
        <begin position="29"/>
        <end position="412"/>
    </location>
</feature>
<organism evidence="6 7">
    <name type="scientific">Brevibacillus parabrevis</name>
    <dbReference type="NCBI Taxonomy" id="54914"/>
    <lineage>
        <taxon>Bacteria</taxon>
        <taxon>Bacillati</taxon>
        <taxon>Bacillota</taxon>
        <taxon>Bacilli</taxon>
        <taxon>Bacillales</taxon>
        <taxon>Paenibacillaceae</taxon>
        <taxon>Brevibacillus</taxon>
    </lineage>
</organism>
<keyword evidence="3" id="KW-0732">Signal</keyword>
<dbReference type="EMBL" id="BJMH01000015">
    <property type="protein sequence ID" value="GEB33624.1"/>
    <property type="molecule type" value="Genomic_DNA"/>
</dbReference>
<dbReference type="NCBIfam" id="TIGR01730">
    <property type="entry name" value="RND_mfp"/>
    <property type="match status" value="1"/>
</dbReference>
<keyword evidence="7" id="KW-1185">Reference proteome</keyword>
<dbReference type="Pfam" id="PF25881">
    <property type="entry name" value="HH_YBHG"/>
    <property type="match status" value="1"/>
</dbReference>
<dbReference type="Proteomes" id="UP000316882">
    <property type="component" value="Unassembled WGS sequence"/>
</dbReference>
<evidence type="ECO:0000256" key="3">
    <source>
        <dbReference type="SAM" id="SignalP"/>
    </source>
</evidence>
<evidence type="ECO:0000313" key="6">
    <source>
        <dbReference type="EMBL" id="GEB33624.1"/>
    </source>
</evidence>
<dbReference type="Gene3D" id="2.40.30.170">
    <property type="match status" value="1"/>
</dbReference>
<comment type="caution">
    <text evidence="6">The sequence shown here is derived from an EMBL/GenBank/DDBJ whole genome shotgun (WGS) entry which is preliminary data.</text>
</comment>
<comment type="similarity">
    <text evidence="1">Belongs to the membrane fusion protein (MFP) (TC 8.A.1) family.</text>
</comment>
<name>A0A4Y3PJL3_BREPA</name>
<feature type="domain" description="YknX-like C-terminal permuted SH3-like" evidence="5">
    <location>
        <begin position="339"/>
        <end position="405"/>
    </location>
</feature>
<dbReference type="GO" id="GO:0015562">
    <property type="term" value="F:efflux transmembrane transporter activity"/>
    <property type="evidence" value="ECO:0007669"/>
    <property type="project" value="TreeGrafter"/>
</dbReference>
<dbReference type="PANTHER" id="PTHR30469">
    <property type="entry name" value="MULTIDRUG RESISTANCE PROTEIN MDTA"/>
    <property type="match status" value="1"/>
</dbReference>
<proteinExistence type="inferred from homology"/>
<evidence type="ECO:0000256" key="2">
    <source>
        <dbReference type="SAM" id="Coils"/>
    </source>
</evidence>
<evidence type="ECO:0000259" key="5">
    <source>
        <dbReference type="Pfam" id="PF25989"/>
    </source>
</evidence>
<accession>A0A4Y3PJL3</accession>
<evidence type="ECO:0000313" key="7">
    <source>
        <dbReference type="Proteomes" id="UP000316882"/>
    </source>
</evidence>
<feature type="coiled-coil region" evidence="2">
    <location>
        <begin position="129"/>
        <end position="156"/>
    </location>
</feature>
<dbReference type="InterPro" id="IPR059052">
    <property type="entry name" value="HH_YbhG-like"/>
</dbReference>
<dbReference type="GO" id="GO:1990281">
    <property type="term" value="C:efflux pump complex"/>
    <property type="evidence" value="ECO:0007669"/>
    <property type="project" value="TreeGrafter"/>
</dbReference>
<dbReference type="AlphaFoldDB" id="A0A4Y3PJL3"/>
<sequence length="412" mass="44071">MNQMKQRVIVLSSALLLAACSPAVSDKAAVEQTTVKRVAVTQVKEEAFGQVAKWSGILTPVEETQVSFEINGRIVTLLAEAGDYVETGSVLASLDGRDLSLQAASAAASVQQAKAQLAQVTNGARAEEVLQAQNNLDKAKALMDKAKADLQRSEVLFRQGALSTNDWENVQNKAALAEKDWENAKETYALVAEGPRQEQKQQTAGVYRQAVVGQQRAALTQTKADLTAPISGVVLEKLASVGQLTSTSTPVYRIGNVDALLIQLAVPDRDIGFWKKGDEVTVTLYDQKRSGIVQRVSPAASQGSGTVPVEVRVENPDHAWLAGQVATVVHEHQGPKGIFVPVQAVQSRGETQPYVFVVRDNKAAKVPVTLGMIVDNQLQITSGLTIGEQVVTKGAEQLFAGDTLEVSTGERP</sequence>
<gene>
    <name evidence="6" type="primary">mdtA</name>
    <name evidence="6" type="ORF">BPA01_32040</name>
</gene>